<gene>
    <name evidence="2" type="ORF">DY000_02063020</name>
</gene>
<comment type="caution">
    <text evidence="2">The sequence shown here is derived from an EMBL/GenBank/DDBJ whole genome shotgun (WGS) entry which is preliminary data.</text>
</comment>
<evidence type="ECO:0000313" key="2">
    <source>
        <dbReference type="EMBL" id="KAF3517811.1"/>
    </source>
</evidence>
<organism evidence="2 3">
    <name type="scientific">Brassica cretica</name>
    <name type="common">Mustard</name>
    <dbReference type="NCBI Taxonomy" id="69181"/>
    <lineage>
        <taxon>Eukaryota</taxon>
        <taxon>Viridiplantae</taxon>
        <taxon>Streptophyta</taxon>
        <taxon>Embryophyta</taxon>
        <taxon>Tracheophyta</taxon>
        <taxon>Spermatophyta</taxon>
        <taxon>Magnoliopsida</taxon>
        <taxon>eudicotyledons</taxon>
        <taxon>Gunneridae</taxon>
        <taxon>Pentapetalae</taxon>
        <taxon>rosids</taxon>
        <taxon>malvids</taxon>
        <taxon>Brassicales</taxon>
        <taxon>Brassicaceae</taxon>
        <taxon>Brassiceae</taxon>
        <taxon>Brassica</taxon>
    </lineage>
</organism>
<reference evidence="2 3" key="1">
    <citation type="journal article" date="2020" name="BMC Genomics">
        <title>Intraspecific diversification of the crop wild relative Brassica cretica Lam. using demographic model selection.</title>
        <authorList>
            <person name="Kioukis A."/>
            <person name="Michalopoulou V.A."/>
            <person name="Briers L."/>
            <person name="Pirintsos S."/>
            <person name="Studholme D.J."/>
            <person name="Pavlidis P."/>
            <person name="Sarris P.F."/>
        </authorList>
    </citation>
    <scope>NUCLEOTIDE SEQUENCE [LARGE SCALE GENOMIC DNA]</scope>
    <source>
        <strain evidence="3">cv. PFS-1207/04</strain>
    </source>
</reference>
<sequence>MSVGTDYPRLIGLKRKCSRTFPATQRPKKKNLYCSPPRERRCATHRPTAPTFRRALYSLKPSNLRIHHEPESTSLTDGLGGLTVEDGFDHPTRPEE</sequence>
<feature type="region of interest" description="Disordered" evidence="1">
    <location>
        <begin position="24"/>
        <end position="45"/>
    </location>
</feature>
<accession>A0ABQ7AUS2</accession>
<evidence type="ECO:0000256" key="1">
    <source>
        <dbReference type="SAM" id="MobiDB-lite"/>
    </source>
</evidence>
<keyword evidence="3" id="KW-1185">Reference proteome</keyword>
<name>A0ABQ7AUS2_BRACR</name>
<feature type="compositionally biased region" description="Basic and acidic residues" evidence="1">
    <location>
        <begin position="87"/>
        <end position="96"/>
    </location>
</feature>
<protein>
    <submittedName>
        <fullName evidence="2">Uncharacterized protein</fullName>
    </submittedName>
</protein>
<dbReference type="Proteomes" id="UP000266723">
    <property type="component" value="Unassembled WGS sequence"/>
</dbReference>
<proteinExistence type="predicted"/>
<feature type="region of interest" description="Disordered" evidence="1">
    <location>
        <begin position="69"/>
        <end position="96"/>
    </location>
</feature>
<evidence type="ECO:0000313" key="3">
    <source>
        <dbReference type="Proteomes" id="UP000266723"/>
    </source>
</evidence>
<dbReference type="EMBL" id="QGKV02001556">
    <property type="protein sequence ID" value="KAF3517811.1"/>
    <property type="molecule type" value="Genomic_DNA"/>
</dbReference>